<dbReference type="EMBL" id="BGPR01019902">
    <property type="protein sequence ID" value="GBN83283.1"/>
    <property type="molecule type" value="Genomic_DNA"/>
</dbReference>
<evidence type="ECO:0000313" key="2">
    <source>
        <dbReference type="Proteomes" id="UP000499080"/>
    </source>
</evidence>
<comment type="caution">
    <text evidence="1">The sequence shown here is derived from an EMBL/GenBank/DDBJ whole genome shotgun (WGS) entry which is preliminary data.</text>
</comment>
<reference evidence="1 2" key="1">
    <citation type="journal article" date="2019" name="Sci. Rep.">
        <title>Orb-weaving spider Araneus ventricosus genome elucidates the spidroin gene catalogue.</title>
        <authorList>
            <person name="Kono N."/>
            <person name="Nakamura H."/>
            <person name="Ohtoshi R."/>
            <person name="Moran D.A.P."/>
            <person name="Shinohara A."/>
            <person name="Yoshida Y."/>
            <person name="Fujiwara M."/>
            <person name="Mori M."/>
            <person name="Tomita M."/>
            <person name="Arakawa K."/>
        </authorList>
    </citation>
    <scope>NUCLEOTIDE SEQUENCE [LARGE SCALE GENOMIC DNA]</scope>
</reference>
<gene>
    <name evidence="1" type="ORF">AVEN_155199_1</name>
</gene>
<protein>
    <submittedName>
        <fullName evidence="1">Uncharacterized protein</fullName>
    </submittedName>
</protein>
<dbReference type="AlphaFoldDB" id="A0A4Y2S5W9"/>
<dbReference type="Proteomes" id="UP000499080">
    <property type="component" value="Unassembled WGS sequence"/>
</dbReference>
<keyword evidence="2" id="KW-1185">Reference proteome</keyword>
<proteinExistence type="predicted"/>
<evidence type="ECO:0000313" key="1">
    <source>
        <dbReference type="EMBL" id="GBN83283.1"/>
    </source>
</evidence>
<accession>A0A4Y2S5W9</accession>
<sequence length="170" mass="18800">MFCKNTQNSAASAFEILSHRGTFLCTGARFVAAAEDDDRLGRKLLGTAKHLDDFLRVESDDWEWTYPAGISRNLESPVASPGFGNDSKMMGAMVLNFCRHTPRPHCKHCRRMPSSRRISPVWIPASYSGLESKSMCGLCLPDELQPVNPSHLPRNFGGIASMSAVIFPKI</sequence>
<organism evidence="1 2">
    <name type="scientific">Araneus ventricosus</name>
    <name type="common">Orbweaver spider</name>
    <name type="synonym">Epeira ventricosa</name>
    <dbReference type="NCBI Taxonomy" id="182803"/>
    <lineage>
        <taxon>Eukaryota</taxon>
        <taxon>Metazoa</taxon>
        <taxon>Ecdysozoa</taxon>
        <taxon>Arthropoda</taxon>
        <taxon>Chelicerata</taxon>
        <taxon>Arachnida</taxon>
        <taxon>Araneae</taxon>
        <taxon>Araneomorphae</taxon>
        <taxon>Entelegynae</taxon>
        <taxon>Araneoidea</taxon>
        <taxon>Araneidae</taxon>
        <taxon>Araneus</taxon>
    </lineage>
</organism>
<name>A0A4Y2S5W9_ARAVE</name>